<evidence type="ECO:0000256" key="14">
    <source>
        <dbReference type="ARBA" id="ARBA00022994"/>
    </source>
</evidence>
<dbReference type="RefSeq" id="WP_230743148.1">
    <property type="nucleotide sequence ID" value="NZ_PGCK01000014.1"/>
</dbReference>
<feature type="transmembrane region" description="Helical" evidence="19">
    <location>
        <begin position="36"/>
        <end position="58"/>
    </location>
</feature>
<dbReference type="GO" id="GO:0019386">
    <property type="term" value="P:methanogenesis, from carbon dioxide"/>
    <property type="evidence" value="ECO:0007669"/>
    <property type="project" value="UniProtKB-UniRule"/>
</dbReference>
<keyword evidence="21" id="KW-1185">Reference proteome</keyword>
<keyword evidence="7 19" id="KW-1003">Cell membrane</keyword>
<protein>
    <recommendedName>
        <fullName evidence="6 19">Tetrahydromethanopterin S-methyltransferase subunit C</fullName>
        <ecNumber evidence="18 19">7.2.1.4</ecNumber>
    </recommendedName>
    <alternativeName>
        <fullName evidence="16 19">N5-methyltetrahydromethanopterin--coenzyme M methyltransferase subunit C</fullName>
    </alternativeName>
</protein>
<accession>A0AAP2RF52</accession>
<comment type="pathway">
    <text evidence="3 19">One-carbon metabolism; methanogenesis from CO(2); methyl-coenzyme M from 5,10-methylene-5,6,7,8-tetrahydromethanopterin: step 2/2.</text>
</comment>
<organism evidence="20 21">
    <name type="scientific">Methanooceanicella nereidis</name>
    <dbReference type="NCBI Taxonomy" id="2052831"/>
    <lineage>
        <taxon>Archaea</taxon>
        <taxon>Methanobacteriati</taxon>
        <taxon>Methanobacteriota</taxon>
        <taxon>Stenosarchaea group</taxon>
        <taxon>Methanomicrobia</taxon>
        <taxon>Methanocellales</taxon>
        <taxon>Methanocellaceae</taxon>
        <taxon>Methanooceanicella</taxon>
    </lineage>
</organism>
<comment type="subunit">
    <text evidence="5 19">The complex is composed of 8 subunits; MtrA, MtrB, MtrC, MtrD, MtrE, MtrF, MtrG and MtrH.</text>
</comment>
<feature type="transmembrane region" description="Helical" evidence="19">
    <location>
        <begin position="208"/>
        <end position="241"/>
    </location>
</feature>
<keyword evidence="14 19" id="KW-0484">Methanogenesis</keyword>
<evidence type="ECO:0000256" key="16">
    <source>
        <dbReference type="ARBA" id="ARBA00029817"/>
    </source>
</evidence>
<dbReference type="InterPro" id="IPR005865">
    <property type="entry name" value="THM_MeTrfase_su_C"/>
</dbReference>
<evidence type="ECO:0000256" key="3">
    <source>
        <dbReference type="ARBA" id="ARBA00004839"/>
    </source>
</evidence>
<comment type="subcellular location">
    <subcellularLocation>
        <location evidence="2 19">Cell membrane</location>
        <topology evidence="2 19">Multi-pass membrane protein</topology>
    </subcellularLocation>
</comment>
<keyword evidence="15 19" id="KW-0472">Membrane</keyword>
<evidence type="ECO:0000256" key="4">
    <source>
        <dbReference type="ARBA" id="ARBA00007607"/>
    </source>
</evidence>
<dbReference type="AlphaFoldDB" id="A0AAP2RF52"/>
<dbReference type="NCBIfam" id="TIGR01148">
    <property type="entry name" value="mtrC"/>
    <property type="match status" value="1"/>
</dbReference>
<keyword evidence="12 19" id="KW-1278">Translocase</keyword>
<evidence type="ECO:0000313" key="21">
    <source>
        <dbReference type="Proteomes" id="UP001320159"/>
    </source>
</evidence>
<evidence type="ECO:0000256" key="19">
    <source>
        <dbReference type="HAMAP-Rule" id="MF_01096"/>
    </source>
</evidence>
<keyword evidence="9 19" id="KW-0489">Methyltransferase</keyword>
<keyword evidence="13 19" id="KW-1133">Transmembrane helix</keyword>
<keyword evidence="10 19" id="KW-0808">Transferase</keyword>
<proteinExistence type="inferred from homology"/>
<dbReference type="Proteomes" id="UP001320159">
    <property type="component" value="Unassembled WGS sequence"/>
</dbReference>
<name>A0AAP2RF52_9EURY</name>
<evidence type="ECO:0000256" key="5">
    <source>
        <dbReference type="ARBA" id="ARBA00011616"/>
    </source>
</evidence>
<dbReference type="Pfam" id="PF04211">
    <property type="entry name" value="MtrC"/>
    <property type="match status" value="1"/>
</dbReference>
<comment type="catalytic activity">
    <reaction evidence="17 19">
        <text>5-methyl-5,6,7,8-tetrahydromethanopterin + coenzyme M + 2 Na(+)(in) = 5,6,7,8-tetrahydromethanopterin + methyl-coenzyme M + 2 Na(+)(out)</text>
        <dbReference type="Rhea" id="RHEA:53492"/>
        <dbReference type="ChEBI" id="CHEBI:29101"/>
        <dbReference type="ChEBI" id="CHEBI:58103"/>
        <dbReference type="ChEBI" id="CHEBI:58116"/>
        <dbReference type="ChEBI" id="CHEBI:58286"/>
        <dbReference type="ChEBI" id="CHEBI:58319"/>
        <dbReference type="EC" id="7.2.1.4"/>
    </reaction>
</comment>
<keyword evidence="8 19" id="KW-0554">One-carbon metabolism</keyword>
<evidence type="ECO:0000256" key="11">
    <source>
        <dbReference type="ARBA" id="ARBA00022692"/>
    </source>
</evidence>
<evidence type="ECO:0000256" key="13">
    <source>
        <dbReference type="ARBA" id="ARBA00022989"/>
    </source>
</evidence>
<feature type="transmembrane region" description="Helical" evidence="19">
    <location>
        <begin position="166"/>
        <end position="187"/>
    </location>
</feature>
<evidence type="ECO:0000256" key="2">
    <source>
        <dbReference type="ARBA" id="ARBA00004651"/>
    </source>
</evidence>
<keyword evidence="11 19" id="KW-0812">Transmembrane</keyword>
<sequence length="268" mass="28121">MSEHKDMSWNTLAAIGMIGGLLAIYIAYFVNNAMDVAYGSFIGAIGAIFAIVWGADAVRQICKYGIGTGVPSIGMLAFGMGLLTTILGLKIGDYTGIVLAGPVLALVLSLIQGAIIGYIANGVLKMKIPTMQIGMIFIAGSASLILMAFSTVMAGTFEYGAFMTDIIGTGFIAPLFILGALPILHPFNACLGPDENQKRTLTLAVESGFIVTVIFGILSIALVGLAPAAITIVLGLIAWVFGYLSYWNRVKECGVVIKDTGLLPARED</sequence>
<comment type="similarity">
    <text evidence="4 19">Belongs to the MtrC family.</text>
</comment>
<evidence type="ECO:0000256" key="17">
    <source>
        <dbReference type="ARBA" id="ARBA00044880"/>
    </source>
</evidence>
<evidence type="ECO:0000256" key="10">
    <source>
        <dbReference type="ARBA" id="ARBA00022679"/>
    </source>
</evidence>
<evidence type="ECO:0000256" key="7">
    <source>
        <dbReference type="ARBA" id="ARBA00022475"/>
    </source>
</evidence>
<evidence type="ECO:0000256" key="8">
    <source>
        <dbReference type="ARBA" id="ARBA00022563"/>
    </source>
</evidence>
<reference evidence="20 21" key="1">
    <citation type="submission" date="2017-11" db="EMBL/GenBank/DDBJ databases">
        <title>Isolation and Characterization of Family Methanocellaceae Species from Potential Methane Hydrate Area Offshore Southwestern Taiwan.</title>
        <authorList>
            <person name="Zhang W.-L."/>
            <person name="Chen W.-C."/>
            <person name="Lai M.-C."/>
            <person name="Chen S.-C."/>
        </authorList>
    </citation>
    <scope>NUCLEOTIDE SEQUENCE [LARGE SCALE GENOMIC DNA]</scope>
    <source>
        <strain evidence="20 21">CWC-04</strain>
    </source>
</reference>
<evidence type="ECO:0000256" key="12">
    <source>
        <dbReference type="ARBA" id="ARBA00022967"/>
    </source>
</evidence>
<evidence type="ECO:0000313" key="20">
    <source>
        <dbReference type="EMBL" id="MCD1296193.1"/>
    </source>
</evidence>
<feature type="transmembrane region" description="Helical" evidence="19">
    <location>
        <begin position="133"/>
        <end position="154"/>
    </location>
</feature>
<evidence type="ECO:0000256" key="18">
    <source>
        <dbReference type="ARBA" id="ARBA00044970"/>
    </source>
</evidence>
<dbReference type="GO" id="GO:0032259">
    <property type="term" value="P:methylation"/>
    <property type="evidence" value="ECO:0007669"/>
    <property type="project" value="UniProtKB-KW"/>
</dbReference>
<evidence type="ECO:0000256" key="15">
    <source>
        <dbReference type="ARBA" id="ARBA00023136"/>
    </source>
</evidence>
<dbReference type="PIRSF" id="PIRSF006530">
    <property type="entry name" value="MtrC"/>
    <property type="match status" value="1"/>
</dbReference>
<comment type="function">
    <text evidence="1 19">Part of a complex that catalyzes the formation of methyl-coenzyme M and tetrahydromethanopterin from coenzyme M and methyl-tetrahydromethanopterin. This is an energy-conserving, sodium-ion translocating step.</text>
</comment>
<dbReference type="GO" id="GO:0030269">
    <property type="term" value="F:tetrahydromethanopterin S-methyltransferase activity"/>
    <property type="evidence" value="ECO:0007669"/>
    <property type="project" value="UniProtKB-UniRule"/>
</dbReference>
<dbReference type="HAMAP" id="MF_01096">
    <property type="entry name" value="MtrC"/>
    <property type="match status" value="1"/>
</dbReference>
<comment type="caution">
    <text evidence="20">The sequence shown here is derived from an EMBL/GenBank/DDBJ whole genome shotgun (WGS) entry which is preliminary data.</text>
</comment>
<dbReference type="GO" id="GO:0005886">
    <property type="term" value="C:plasma membrane"/>
    <property type="evidence" value="ECO:0007669"/>
    <property type="project" value="UniProtKB-SubCell"/>
</dbReference>
<evidence type="ECO:0000256" key="6">
    <source>
        <dbReference type="ARBA" id="ARBA00015131"/>
    </source>
</evidence>
<feature type="transmembrane region" description="Helical" evidence="19">
    <location>
        <begin position="97"/>
        <end position="121"/>
    </location>
</feature>
<feature type="transmembrane region" description="Helical" evidence="19">
    <location>
        <begin position="12"/>
        <end position="30"/>
    </location>
</feature>
<evidence type="ECO:0000256" key="9">
    <source>
        <dbReference type="ARBA" id="ARBA00022603"/>
    </source>
</evidence>
<dbReference type="EMBL" id="PGCK01000014">
    <property type="protein sequence ID" value="MCD1296193.1"/>
    <property type="molecule type" value="Genomic_DNA"/>
</dbReference>
<feature type="transmembrane region" description="Helical" evidence="19">
    <location>
        <begin position="70"/>
        <end position="91"/>
    </location>
</feature>
<dbReference type="GO" id="GO:0006730">
    <property type="term" value="P:one-carbon metabolic process"/>
    <property type="evidence" value="ECO:0007669"/>
    <property type="project" value="UniProtKB-UniRule"/>
</dbReference>
<evidence type="ECO:0000256" key="1">
    <source>
        <dbReference type="ARBA" id="ARBA00002533"/>
    </source>
</evidence>
<dbReference type="EC" id="7.2.1.4" evidence="18 19"/>
<gene>
    <name evidence="19" type="primary">mtrC</name>
    <name evidence="20" type="ORF">CUJ83_14415</name>
</gene>